<dbReference type="PaxDb" id="65489-OBART03G30850.1"/>
<reference evidence="3" key="1">
    <citation type="journal article" date="2009" name="Rice">
        <title>De Novo Next Generation Sequencing of Plant Genomes.</title>
        <authorList>
            <person name="Rounsley S."/>
            <person name="Marri P.R."/>
            <person name="Yu Y."/>
            <person name="He R."/>
            <person name="Sisneros N."/>
            <person name="Goicoechea J.L."/>
            <person name="Lee S.J."/>
            <person name="Angelova A."/>
            <person name="Kudrna D."/>
            <person name="Luo M."/>
            <person name="Affourtit J."/>
            <person name="Desany B."/>
            <person name="Knight J."/>
            <person name="Niazi F."/>
            <person name="Egholm M."/>
            <person name="Wing R.A."/>
        </authorList>
    </citation>
    <scope>NUCLEOTIDE SEQUENCE [LARGE SCALE GENOMIC DNA]</scope>
    <source>
        <strain evidence="3">cv. IRGC 105608</strain>
    </source>
</reference>
<proteinExistence type="predicted"/>
<organism evidence="3">
    <name type="scientific">Oryza barthii</name>
    <dbReference type="NCBI Taxonomy" id="65489"/>
    <lineage>
        <taxon>Eukaryota</taxon>
        <taxon>Viridiplantae</taxon>
        <taxon>Streptophyta</taxon>
        <taxon>Embryophyta</taxon>
        <taxon>Tracheophyta</taxon>
        <taxon>Spermatophyta</taxon>
        <taxon>Magnoliopsida</taxon>
        <taxon>Liliopsida</taxon>
        <taxon>Poales</taxon>
        <taxon>Poaceae</taxon>
        <taxon>BOP clade</taxon>
        <taxon>Oryzoideae</taxon>
        <taxon>Oryzeae</taxon>
        <taxon>Oryzinae</taxon>
        <taxon>Oryza</taxon>
    </lineage>
</organism>
<feature type="domain" description="PIR2-like helical" evidence="2">
    <location>
        <begin position="87"/>
        <end position="133"/>
    </location>
</feature>
<dbReference type="PANTHER" id="PTHR33120:SF57">
    <property type="entry name" value="PIR2-LIKE HELICAL DOMAIN-CONTAINING PROTEIN"/>
    <property type="match status" value="1"/>
</dbReference>
<dbReference type="Gramene" id="OBART03G30850.1">
    <property type="protein sequence ID" value="OBART03G30850.1"/>
    <property type="gene ID" value="OBART03G30850"/>
</dbReference>
<evidence type="ECO:0000313" key="4">
    <source>
        <dbReference type="Proteomes" id="UP000026960"/>
    </source>
</evidence>
<name>A0A0D3FMV2_9ORYZ</name>
<dbReference type="InterPro" id="IPR046527">
    <property type="entry name" value="PIR2-like_helical"/>
</dbReference>
<dbReference type="eggNOG" id="ENOG502R44R">
    <property type="taxonomic scope" value="Eukaryota"/>
</dbReference>
<evidence type="ECO:0000259" key="1">
    <source>
        <dbReference type="Pfam" id="PF12274"/>
    </source>
</evidence>
<reference evidence="3" key="2">
    <citation type="submission" date="2015-03" db="UniProtKB">
        <authorList>
            <consortium name="EnsemblPlants"/>
        </authorList>
    </citation>
    <scope>IDENTIFICATION</scope>
</reference>
<accession>A0A0D3FMV2</accession>
<dbReference type="HOGENOM" id="CLU_011465_1_1_1"/>
<feature type="domain" description="DUF3615" evidence="1">
    <location>
        <begin position="482"/>
        <end position="595"/>
    </location>
</feature>
<keyword evidence="4" id="KW-1185">Reference proteome</keyword>
<dbReference type="PANTHER" id="PTHR33120">
    <property type="entry name" value="EXPRESSED PROTEIN-RELATED"/>
    <property type="match status" value="1"/>
</dbReference>
<evidence type="ECO:0008006" key="5">
    <source>
        <dbReference type="Google" id="ProtNLM"/>
    </source>
</evidence>
<dbReference type="InterPro" id="IPR022059">
    <property type="entry name" value="DUF3615"/>
</dbReference>
<sequence length="684" mass="77310">MSHRSVPGGRRHLPRIYGPRNFKDEYSRGDTKAESVPVLAKIARCYDHSRLKCLEEEFISSGGFCFGLLSHLQHRRQQLGGGGGGEHAADMFQRSLDGLVAFLTCLFPYLPEVEALRYLDAAGADALVAARLIVNRRGMEQSFVVDSGATALLDNTMMNHATVKDDEILHLKQSWELAESRLDHHNTKPNWQNHGSDSQNLCSYPQPVLPHARAAKKRMLFATIRGFYLQAMARLPADELRARYHRSMLKAGHCYGPLDPVSNIIVNTIWYDQAAFSQSKPCTLQMISTKCLMRIVARSFYGLLSFLCTRYPDCSPDQAMMANADLRIVDPALGYMSNKITRTDNISMSFCCNLPLQVGIGCLCFRAEASRRSVTPSAGVHEAYAAAAAAAFHPAPLAQQELLASPDNLAKLGFVYLHALQHGDRLCSDDVTLISLLFRKRHFELRHQQQPEPKRLCNDAYIALCHRRFKFWLHHDLVCKNVEVALATFNLDKVHKYRLHFICGVNECVSGLEYGPVRSNSPWRIYKYNHSHINFLAICDDPQSANDPATLFFAECSNYSVHEESWCIPVVSPHRDTELVRCIYCESKGTRIVHPGEKSFHGRDTEFEKVMRGERLFPGLQRGSHSNIRLAERIDADWVDNLEEDCIYITACAADNDRRVNPLNYPPMYRERVLPCCEAASDRS</sequence>
<evidence type="ECO:0000313" key="3">
    <source>
        <dbReference type="EnsemblPlants" id="OBART03G30850.1"/>
    </source>
</evidence>
<dbReference type="Pfam" id="PF20235">
    <property type="entry name" value="PIR2-like_helical"/>
    <property type="match status" value="2"/>
</dbReference>
<protein>
    <recommendedName>
        <fullName evidence="5">CUE domain-containing protein</fullName>
    </recommendedName>
</protein>
<dbReference type="AlphaFoldDB" id="A0A0D3FMV2"/>
<feature type="domain" description="PIR2-like helical" evidence="2">
    <location>
        <begin position="223"/>
        <end position="321"/>
    </location>
</feature>
<dbReference type="Proteomes" id="UP000026960">
    <property type="component" value="Chromosome 3"/>
</dbReference>
<evidence type="ECO:0000259" key="2">
    <source>
        <dbReference type="Pfam" id="PF20235"/>
    </source>
</evidence>
<dbReference type="Pfam" id="PF12274">
    <property type="entry name" value="DUF3615"/>
    <property type="match status" value="1"/>
</dbReference>
<dbReference type="EnsemblPlants" id="OBART03G30850.1">
    <property type="protein sequence ID" value="OBART03G30850.1"/>
    <property type="gene ID" value="OBART03G30850"/>
</dbReference>